<evidence type="ECO:0000313" key="1">
    <source>
        <dbReference type="EMBL" id="KAJ1178202.1"/>
    </source>
</evidence>
<dbReference type="EMBL" id="JANPWB010000006">
    <property type="protein sequence ID" value="KAJ1178202.1"/>
    <property type="molecule type" value="Genomic_DNA"/>
</dbReference>
<sequence length="94" mass="10115">MQVSALQLRSRQAHAAPSHVGTMELCMIPPPSYSETPVGQCPLLDLGITGRPVPGEQISAVGKGRWNVPRDALECGRSPESSAERSRIARYVCT</sequence>
<proteinExistence type="predicted"/>
<reference evidence="1" key="1">
    <citation type="journal article" date="2022" name="bioRxiv">
        <title>Sequencing and chromosome-scale assembly of the giantPleurodeles waltlgenome.</title>
        <authorList>
            <person name="Brown T."/>
            <person name="Elewa A."/>
            <person name="Iarovenko S."/>
            <person name="Subramanian E."/>
            <person name="Araus A.J."/>
            <person name="Petzold A."/>
            <person name="Susuki M."/>
            <person name="Suzuki K.-i.T."/>
            <person name="Hayashi T."/>
            <person name="Toyoda A."/>
            <person name="Oliveira C."/>
            <person name="Osipova E."/>
            <person name="Leigh N.D."/>
            <person name="Simon A."/>
            <person name="Yun M.H."/>
        </authorList>
    </citation>
    <scope>NUCLEOTIDE SEQUENCE</scope>
    <source>
        <strain evidence="1">20211129_DDA</strain>
        <tissue evidence="1">Liver</tissue>
    </source>
</reference>
<keyword evidence="2" id="KW-1185">Reference proteome</keyword>
<organism evidence="1 2">
    <name type="scientific">Pleurodeles waltl</name>
    <name type="common">Iberian ribbed newt</name>
    <dbReference type="NCBI Taxonomy" id="8319"/>
    <lineage>
        <taxon>Eukaryota</taxon>
        <taxon>Metazoa</taxon>
        <taxon>Chordata</taxon>
        <taxon>Craniata</taxon>
        <taxon>Vertebrata</taxon>
        <taxon>Euteleostomi</taxon>
        <taxon>Amphibia</taxon>
        <taxon>Batrachia</taxon>
        <taxon>Caudata</taxon>
        <taxon>Salamandroidea</taxon>
        <taxon>Salamandridae</taxon>
        <taxon>Pleurodelinae</taxon>
        <taxon>Pleurodeles</taxon>
    </lineage>
</organism>
<name>A0AAV7TRA7_PLEWA</name>
<dbReference type="Proteomes" id="UP001066276">
    <property type="component" value="Chromosome 3_2"/>
</dbReference>
<evidence type="ECO:0000313" key="2">
    <source>
        <dbReference type="Proteomes" id="UP001066276"/>
    </source>
</evidence>
<protein>
    <submittedName>
        <fullName evidence="1">Uncharacterized protein</fullName>
    </submittedName>
</protein>
<gene>
    <name evidence="1" type="ORF">NDU88_003449</name>
</gene>
<comment type="caution">
    <text evidence="1">The sequence shown here is derived from an EMBL/GenBank/DDBJ whole genome shotgun (WGS) entry which is preliminary data.</text>
</comment>
<accession>A0AAV7TRA7</accession>
<dbReference type="AlphaFoldDB" id="A0AAV7TRA7"/>